<evidence type="ECO:0000313" key="3">
    <source>
        <dbReference type="Proteomes" id="UP000190797"/>
    </source>
</evidence>
<feature type="transmembrane region" description="Helical" evidence="1">
    <location>
        <begin position="409"/>
        <end position="426"/>
    </location>
</feature>
<reference evidence="3" key="1">
    <citation type="journal article" date="2017" name="Med. Chem. Commun.">
        <title>Nonomuraea sp. ATCC 55076 harbours the largest actinomycete chromosome to date and the kistamicin biosynthetic gene cluster.</title>
        <authorList>
            <person name="Nazari B."/>
            <person name="Forneris C.C."/>
            <person name="Gibson M.I."/>
            <person name="Moon K."/>
            <person name="Schramma K.R."/>
            <person name="Seyedsayamdost M.R."/>
        </authorList>
    </citation>
    <scope>NUCLEOTIDE SEQUENCE [LARGE SCALE GENOMIC DNA]</scope>
    <source>
        <strain evidence="3">ATCC 55076</strain>
    </source>
</reference>
<feature type="transmembrane region" description="Helical" evidence="1">
    <location>
        <begin position="668"/>
        <end position="686"/>
    </location>
</feature>
<feature type="transmembrane region" description="Helical" evidence="1">
    <location>
        <begin position="465"/>
        <end position="485"/>
    </location>
</feature>
<feature type="transmembrane region" description="Helical" evidence="1">
    <location>
        <begin position="491"/>
        <end position="510"/>
    </location>
</feature>
<keyword evidence="3" id="KW-1185">Reference proteome</keyword>
<feature type="transmembrane region" description="Helical" evidence="1">
    <location>
        <begin position="832"/>
        <end position="850"/>
    </location>
</feature>
<evidence type="ECO:0000313" key="2">
    <source>
        <dbReference type="EMBL" id="AQZ61192.1"/>
    </source>
</evidence>
<feature type="transmembrane region" description="Helical" evidence="1">
    <location>
        <begin position="644"/>
        <end position="662"/>
    </location>
</feature>
<keyword evidence="1" id="KW-0812">Transmembrane</keyword>
<feature type="transmembrane region" description="Helical" evidence="1">
    <location>
        <begin position="545"/>
        <end position="563"/>
    </location>
</feature>
<feature type="transmembrane region" description="Helical" evidence="1">
    <location>
        <begin position="799"/>
        <end position="820"/>
    </location>
</feature>
<dbReference type="EMBL" id="CP017717">
    <property type="protein sequence ID" value="AQZ61192.1"/>
    <property type="molecule type" value="Genomic_DNA"/>
</dbReference>
<protein>
    <submittedName>
        <fullName evidence="2">Uncharacterized protein</fullName>
    </submittedName>
</protein>
<name>A0A1U9ZTC8_9ACTN</name>
<evidence type="ECO:0000256" key="1">
    <source>
        <dbReference type="SAM" id="Phobius"/>
    </source>
</evidence>
<feature type="transmembrane region" description="Helical" evidence="1">
    <location>
        <begin position="432"/>
        <end position="453"/>
    </location>
</feature>
<accession>A0A1U9ZTC8</accession>
<proteinExistence type="predicted"/>
<keyword evidence="1" id="KW-1133">Transmembrane helix</keyword>
<gene>
    <name evidence="2" type="ORF">BKM31_06570</name>
</gene>
<feature type="transmembrane region" description="Helical" evidence="1">
    <location>
        <begin position="613"/>
        <end position="632"/>
    </location>
</feature>
<sequence>MRGALVVVAVLLLFGAGLWTVSRMGPAPAGPRAGSGSEADVEYEEDPLSLTVVPPRVPPGTASVRVAAACAAPPEKTTAQSAAFMDSVAFARAPSGTAMYADAELDPELPPGRYQIFALCGTRFGSAELEIEGRKGPEPKRTATTTITLTPARPGDWRDHPDGERTSAELGSGWIFFRVRITHEVRVPADDPDVAALRAGAAGGDPSTFVSERLGSFSVRAPRSLFGLGYAAPVVRTDSGAREAVITYTALDYGAVDPSEPSTVGVAYDPPAAEGVPRLDAHEIVVLATGWTVAGVSGPPPLAQDAHLLRLNGGDRPARVAFARDGTTGPMAYFLGENRDMAAFLEGTDPSDQGPEEEQVSTGPLGMDADGFVGRAWVAALVAGLVAAVLLLLSTLARALGRPWWRRRRNWVLVAMAGGGYGWYLLVGEADLPALLLVAGLPALALLSTFRAANGRGDLPRAEAAVAAAVAAALAGLVLAAWPLAASFGGGPAAGVLAVAAGAAGVTAAVPRLRRLFPPAGLVLLGAGAMLAGMAAVAGHAPPSLMWLALVVVGWGALVFGWVTEAGHRWSAVSAARWVAAATVACGAQVYAVTDLDPRSTWTSLLPEDLLEVAGTVAFMSVPLLALTMLVVRVRRFGGSAEGLTEPAAFHTAVLLLLLTRAQTVDPVAGIMILLVWAGVFVLLPAPRAELLRAVPPEEHRRLVRDLIRRRSARAALTALLRQAGEGDDFEQRRQALERAGDEHEGPLDSDLALTTLAGRTPWQNALASLGVGAALSLPFSVVRISESLQGLQAGGQELAAAALALLSLPALSMVFGYFYPRVRGTNPVAKCLAFFLAALLVELPTYVYTLARASIAQDDWVVPPTADGAFVGVLVAVGNIAVVSIGLGLWWEWRLMWLAGEPWGRVRDVRTLRALAAPLAAVAIAAATTAATAMVNNVIAPLPSGPPAAEATPTPTRTP</sequence>
<dbReference type="KEGG" id="noa:BKM31_06570"/>
<feature type="transmembrane region" description="Helical" evidence="1">
    <location>
        <begin position="766"/>
        <end position="787"/>
    </location>
</feature>
<dbReference type="AlphaFoldDB" id="A0A1U9ZTC8"/>
<keyword evidence="1" id="KW-0472">Membrane</keyword>
<organism evidence="2 3">
    <name type="scientific">[Actinomadura] parvosata subsp. kistnae</name>
    <dbReference type="NCBI Taxonomy" id="1909395"/>
    <lineage>
        <taxon>Bacteria</taxon>
        <taxon>Bacillati</taxon>
        <taxon>Actinomycetota</taxon>
        <taxon>Actinomycetes</taxon>
        <taxon>Streptosporangiales</taxon>
        <taxon>Streptosporangiaceae</taxon>
        <taxon>Nonomuraea</taxon>
    </lineage>
</organism>
<feature type="transmembrane region" description="Helical" evidence="1">
    <location>
        <begin position="913"/>
        <end position="936"/>
    </location>
</feature>
<feature type="transmembrane region" description="Helical" evidence="1">
    <location>
        <begin position="575"/>
        <end position="593"/>
    </location>
</feature>
<feature type="transmembrane region" description="Helical" evidence="1">
    <location>
        <begin position="376"/>
        <end position="397"/>
    </location>
</feature>
<feature type="transmembrane region" description="Helical" evidence="1">
    <location>
        <begin position="522"/>
        <end position="539"/>
    </location>
</feature>
<feature type="transmembrane region" description="Helical" evidence="1">
    <location>
        <begin position="870"/>
        <end position="892"/>
    </location>
</feature>
<dbReference type="Proteomes" id="UP000190797">
    <property type="component" value="Chromosome"/>
</dbReference>